<evidence type="ECO:0000313" key="2">
    <source>
        <dbReference type="Proteomes" id="UP000798662"/>
    </source>
</evidence>
<dbReference type="Proteomes" id="UP000798662">
    <property type="component" value="Chromosome 2"/>
</dbReference>
<evidence type="ECO:0000313" key="1">
    <source>
        <dbReference type="EMBL" id="KAK1866565.1"/>
    </source>
</evidence>
<protein>
    <submittedName>
        <fullName evidence="1">Uncharacterized protein</fullName>
    </submittedName>
</protein>
<gene>
    <name evidence="1" type="ORF">I4F81_009081</name>
</gene>
<accession>A0ACC3C8L1</accession>
<dbReference type="EMBL" id="CM020619">
    <property type="protein sequence ID" value="KAK1866565.1"/>
    <property type="molecule type" value="Genomic_DNA"/>
</dbReference>
<proteinExistence type="predicted"/>
<sequence length="205" mass="21224">MLRLLLAASQPAARLQVQQLTRLRLSGSHCRPVVCCPPRRGSSTAADGGRQDPSPAAATSATPECTSSSASSSTSPPPPSSSGGAPPIAIHPATFDTLQLHSALSAAGLTASQAAAITSAFASIVQHVSEGTAASTPSKVDFASLRAELQLLEKADVATMRSDVVLVERKLETAVAKLYTELERSENRTTRRVGCSADMCVSRGR</sequence>
<name>A0ACC3C8L1_PYRYE</name>
<organism evidence="1 2">
    <name type="scientific">Pyropia yezoensis</name>
    <name type="common">Susabi-nori</name>
    <name type="synonym">Porphyra yezoensis</name>
    <dbReference type="NCBI Taxonomy" id="2788"/>
    <lineage>
        <taxon>Eukaryota</taxon>
        <taxon>Rhodophyta</taxon>
        <taxon>Bangiophyceae</taxon>
        <taxon>Bangiales</taxon>
        <taxon>Bangiaceae</taxon>
        <taxon>Pyropia</taxon>
    </lineage>
</organism>
<keyword evidence="2" id="KW-1185">Reference proteome</keyword>
<comment type="caution">
    <text evidence="1">The sequence shown here is derived from an EMBL/GenBank/DDBJ whole genome shotgun (WGS) entry which is preliminary data.</text>
</comment>
<reference evidence="1" key="1">
    <citation type="submission" date="2019-11" db="EMBL/GenBank/DDBJ databases">
        <title>Nori genome reveals adaptations in red seaweeds to the harsh intertidal environment.</title>
        <authorList>
            <person name="Wang D."/>
            <person name="Mao Y."/>
        </authorList>
    </citation>
    <scope>NUCLEOTIDE SEQUENCE</scope>
    <source>
        <tissue evidence="1">Gametophyte</tissue>
    </source>
</reference>